<keyword evidence="4 6" id="KW-1278">Translocase</keyword>
<sequence>MTVNMGPQHPATHGVLRLVIELDGEQIVSAQPTIGYLHTGIEKTAEQKKWQQIVPLVERMDYLGPQSNALAYVLSVEKLLGIEVPERVQEIRVLIAELQRISSHLVWLGTHGMEIGAITMMMYCFRERELLLNINEMLAGFRLFPSYLRVGGLREDLPSGFHDAVNAFLDRFPGKMDEYEGMLTKNSIWLGRTKGVGILTRQDVLDWGLLGPIARGSGVKYDVRRAFPYLTYATYDFEVPTQQVGDVYARYLTRVAEMRESWRICKQAIARITPTGAWGVDDPRIVPPPKDKVYSEMEALIQHFLIYSQGFTVPAGEAYVPIEGPRGEQGFYVVSDGANRPVRVKSRPPTFLALQALPKLIAGGLIADVIAIIGSVDVVMGDSDR</sequence>
<dbReference type="InterPro" id="IPR001135">
    <property type="entry name" value="NADH_Q_OxRdtase_suD"/>
</dbReference>
<dbReference type="GO" id="GO:0005886">
    <property type="term" value="C:plasma membrane"/>
    <property type="evidence" value="ECO:0007669"/>
    <property type="project" value="UniProtKB-SubCell"/>
</dbReference>
<comment type="subcellular location">
    <subcellularLocation>
        <location evidence="6">Cell membrane</location>
        <topology evidence="6">Peripheral membrane protein</topology>
        <orientation evidence="6">Cytoplasmic side</orientation>
    </subcellularLocation>
</comment>
<dbReference type="EMBL" id="CP015136">
    <property type="protein sequence ID" value="AMY11690.1"/>
    <property type="molecule type" value="Genomic_DNA"/>
</dbReference>
<dbReference type="SUPFAM" id="SSF56762">
    <property type="entry name" value="HydB/Nqo4-like"/>
    <property type="match status" value="1"/>
</dbReference>
<dbReference type="Pfam" id="PF00346">
    <property type="entry name" value="Complex1_49kDa"/>
    <property type="match status" value="1"/>
</dbReference>
<dbReference type="NCBIfam" id="NF004739">
    <property type="entry name" value="PRK06075.1"/>
    <property type="match status" value="1"/>
</dbReference>
<keyword evidence="5 6" id="KW-0520">NAD</keyword>
<dbReference type="STRING" id="1855912.LuPra_04948"/>
<evidence type="ECO:0000256" key="2">
    <source>
        <dbReference type="ARBA" id="ARBA00005769"/>
    </source>
</evidence>
<dbReference type="NCBIfam" id="TIGR01962">
    <property type="entry name" value="NuoD"/>
    <property type="match status" value="1"/>
</dbReference>
<evidence type="ECO:0000313" key="10">
    <source>
        <dbReference type="Proteomes" id="UP000076079"/>
    </source>
</evidence>
<proteinExistence type="inferred from homology"/>
<reference evidence="9 10" key="1">
    <citation type="journal article" date="2016" name="Genome Announc.">
        <title>First Complete Genome Sequence of a Subdivision 6 Acidobacterium Strain.</title>
        <authorList>
            <person name="Huang S."/>
            <person name="Vieira S."/>
            <person name="Bunk B."/>
            <person name="Riedel T."/>
            <person name="Sproer C."/>
            <person name="Overmann J."/>
        </authorList>
    </citation>
    <scope>NUCLEOTIDE SEQUENCE [LARGE SCALE GENOMIC DNA]</scope>
    <source>
        <strain evidence="10">DSM 100886 HEG_-6_39</strain>
    </source>
</reference>
<evidence type="ECO:0000256" key="5">
    <source>
        <dbReference type="ARBA" id="ARBA00023027"/>
    </source>
</evidence>
<comment type="subunit">
    <text evidence="6">NDH-1 is composed of 14 different subunits. Subunits NuoB, C, D, E, F, and G constitute the peripheral sector of the complex.</text>
</comment>
<keyword evidence="6" id="KW-0472">Membrane</keyword>
<name>A0A143PUC0_LUTPR</name>
<dbReference type="KEGG" id="abac:LuPra_04948"/>
<keyword evidence="6" id="KW-0830">Ubiquinone</keyword>
<evidence type="ECO:0000256" key="7">
    <source>
        <dbReference type="RuleBase" id="RU003685"/>
    </source>
</evidence>
<keyword evidence="3 6" id="KW-0813">Transport</keyword>
<evidence type="ECO:0000259" key="8">
    <source>
        <dbReference type="Pfam" id="PF00346"/>
    </source>
</evidence>
<protein>
    <recommendedName>
        <fullName evidence="6">NADH-quinone oxidoreductase subunit D</fullName>
        <ecNumber evidence="6">7.1.1.-</ecNumber>
    </recommendedName>
    <alternativeName>
        <fullName evidence="6">NADH dehydrogenase I subunit D</fullName>
    </alternativeName>
    <alternativeName>
        <fullName evidence="6">NDH-1 subunit D</fullName>
    </alternativeName>
</protein>
<evidence type="ECO:0000256" key="3">
    <source>
        <dbReference type="ARBA" id="ARBA00022448"/>
    </source>
</evidence>
<dbReference type="InterPro" id="IPR014029">
    <property type="entry name" value="NADH_UbQ_OxRdtase_49kDa_CS"/>
</dbReference>
<evidence type="ECO:0000256" key="6">
    <source>
        <dbReference type="HAMAP-Rule" id="MF_01358"/>
    </source>
</evidence>
<keyword evidence="10" id="KW-1185">Reference proteome</keyword>
<keyword evidence="9" id="KW-0560">Oxidoreductase</keyword>
<dbReference type="Gene3D" id="1.10.645.10">
    <property type="entry name" value="Cytochrome-c3 Hydrogenase, chain B"/>
    <property type="match status" value="1"/>
</dbReference>
<dbReference type="HAMAP" id="MF_01358">
    <property type="entry name" value="NDH1_NuoD"/>
    <property type="match status" value="1"/>
</dbReference>
<comment type="function">
    <text evidence="1 6">NDH-1 shuttles electrons from NADH, via FMN and iron-sulfur (Fe-S) centers, to quinones in the respiratory chain. The immediate electron acceptor for the enzyme in this species is believed to be ubiquinone. Couples the redox reaction to proton translocation (for every two electrons transferred, four hydrogen ions are translocated across the cytoplasmic membrane), and thus conserves the redox energy in a proton gradient.</text>
</comment>
<dbReference type="InterPro" id="IPR022885">
    <property type="entry name" value="NDH1_su_D/H"/>
</dbReference>
<keyword evidence="6" id="KW-0874">Quinone</keyword>
<keyword evidence="6" id="KW-1003">Cell membrane</keyword>
<comment type="catalytic activity">
    <reaction evidence="6">
        <text>a quinone + NADH + 5 H(+)(in) = a quinol + NAD(+) + 4 H(+)(out)</text>
        <dbReference type="Rhea" id="RHEA:57888"/>
        <dbReference type="ChEBI" id="CHEBI:15378"/>
        <dbReference type="ChEBI" id="CHEBI:24646"/>
        <dbReference type="ChEBI" id="CHEBI:57540"/>
        <dbReference type="ChEBI" id="CHEBI:57945"/>
        <dbReference type="ChEBI" id="CHEBI:132124"/>
    </reaction>
</comment>
<reference evidence="10" key="2">
    <citation type="submission" date="2016-04" db="EMBL/GenBank/DDBJ databases">
        <title>First Complete Genome Sequence of a Subdivision 6 Acidobacterium.</title>
        <authorList>
            <person name="Huang S."/>
            <person name="Vieira S."/>
            <person name="Bunk B."/>
            <person name="Riedel T."/>
            <person name="Sproeer C."/>
            <person name="Overmann J."/>
        </authorList>
    </citation>
    <scope>NUCLEOTIDE SEQUENCE [LARGE SCALE GENOMIC DNA]</scope>
    <source>
        <strain evidence="10">DSM 100886 HEG_-6_39</strain>
    </source>
</reference>
<feature type="domain" description="NADH-quinone oxidoreductase subunit D" evidence="8">
    <location>
        <begin position="115"/>
        <end position="385"/>
    </location>
</feature>
<evidence type="ECO:0000313" key="9">
    <source>
        <dbReference type="EMBL" id="AMY11690.1"/>
    </source>
</evidence>
<evidence type="ECO:0000256" key="4">
    <source>
        <dbReference type="ARBA" id="ARBA00022967"/>
    </source>
</evidence>
<gene>
    <name evidence="9" type="primary">nqo4_2</name>
    <name evidence="6" type="synonym">nuoD</name>
    <name evidence="9" type="ORF">LuPra_04948</name>
</gene>
<evidence type="ECO:0000256" key="1">
    <source>
        <dbReference type="ARBA" id="ARBA00002378"/>
    </source>
</evidence>
<dbReference type="PATRIC" id="fig|1813736.3.peg.5203"/>
<dbReference type="PANTHER" id="PTHR11993">
    <property type="entry name" value="NADH-UBIQUINONE OXIDOREDUCTASE 49 KDA SUBUNIT"/>
    <property type="match status" value="1"/>
</dbReference>
<organism evidence="9 10">
    <name type="scientific">Luteitalea pratensis</name>
    <dbReference type="NCBI Taxonomy" id="1855912"/>
    <lineage>
        <taxon>Bacteria</taxon>
        <taxon>Pseudomonadati</taxon>
        <taxon>Acidobacteriota</taxon>
        <taxon>Vicinamibacteria</taxon>
        <taxon>Vicinamibacterales</taxon>
        <taxon>Vicinamibacteraceae</taxon>
        <taxon>Luteitalea</taxon>
    </lineage>
</organism>
<dbReference type="EC" id="7.1.1.-" evidence="6"/>
<accession>A0A143PUC0</accession>
<dbReference type="AlphaFoldDB" id="A0A143PUC0"/>
<dbReference type="InterPro" id="IPR029014">
    <property type="entry name" value="NiFe-Hase_large"/>
</dbReference>
<dbReference type="PANTHER" id="PTHR11993:SF10">
    <property type="entry name" value="NADH DEHYDROGENASE [UBIQUINONE] IRON-SULFUR PROTEIN 2, MITOCHONDRIAL"/>
    <property type="match status" value="1"/>
</dbReference>
<dbReference type="GO" id="GO:0051287">
    <property type="term" value="F:NAD binding"/>
    <property type="evidence" value="ECO:0007669"/>
    <property type="project" value="InterPro"/>
</dbReference>
<comment type="similarity">
    <text evidence="2 6 7">Belongs to the complex I 49 kDa subunit family.</text>
</comment>
<dbReference type="GO" id="GO:0050136">
    <property type="term" value="F:NADH dehydrogenase (quinone) (non-electrogenic) activity"/>
    <property type="evidence" value="ECO:0007669"/>
    <property type="project" value="UniProtKB-UniRule"/>
</dbReference>
<dbReference type="Proteomes" id="UP000076079">
    <property type="component" value="Chromosome"/>
</dbReference>
<dbReference type="PROSITE" id="PS00535">
    <property type="entry name" value="COMPLEX1_49K"/>
    <property type="match status" value="1"/>
</dbReference>
<dbReference type="GO" id="GO:0048038">
    <property type="term" value="F:quinone binding"/>
    <property type="evidence" value="ECO:0007669"/>
    <property type="project" value="UniProtKB-KW"/>
</dbReference>